<keyword evidence="7" id="KW-1185">Reference proteome</keyword>
<dbReference type="EC" id="3.1.1.-" evidence="4"/>
<protein>
    <recommendedName>
        <fullName evidence="4">Carboxylic ester hydrolase</fullName>
        <ecNumber evidence="4">3.1.1.-</ecNumber>
    </recommendedName>
</protein>
<dbReference type="Pfam" id="PF00135">
    <property type="entry name" value="COesterase"/>
    <property type="match status" value="1"/>
</dbReference>
<reference evidence="6 7" key="1">
    <citation type="journal article" date="2018" name="Evol. Lett.">
        <title>Horizontal gene cluster transfer increased hallucinogenic mushroom diversity.</title>
        <authorList>
            <person name="Reynolds H.T."/>
            <person name="Vijayakumar V."/>
            <person name="Gluck-Thaler E."/>
            <person name="Korotkin H.B."/>
            <person name="Matheny P.B."/>
            <person name="Slot J.C."/>
        </authorList>
    </citation>
    <scope>NUCLEOTIDE SEQUENCE [LARGE SCALE GENOMIC DNA]</scope>
    <source>
        <strain evidence="6 7">SRW20</strain>
    </source>
</reference>
<dbReference type="SUPFAM" id="SSF53474">
    <property type="entry name" value="alpha/beta-Hydrolases"/>
    <property type="match status" value="1"/>
</dbReference>
<dbReference type="InterPro" id="IPR029058">
    <property type="entry name" value="AB_hydrolase_fold"/>
</dbReference>
<proteinExistence type="inferred from homology"/>
<feature type="domain" description="Carboxylesterase type B" evidence="5">
    <location>
        <begin position="23"/>
        <end position="529"/>
    </location>
</feature>
<dbReference type="PANTHER" id="PTHR11559">
    <property type="entry name" value="CARBOXYLESTERASE"/>
    <property type="match status" value="1"/>
</dbReference>
<feature type="chain" id="PRO_5018815306" description="Carboxylic ester hydrolase" evidence="4">
    <location>
        <begin position="20"/>
        <end position="558"/>
    </location>
</feature>
<dbReference type="InterPro" id="IPR019819">
    <property type="entry name" value="Carboxylesterase_B_CS"/>
</dbReference>
<keyword evidence="3 4" id="KW-0378">Hydrolase</keyword>
<dbReference type="Gene3D" id="3.40.50.1820">
    <property type="entry name" value="alpha/beta hydrolase"/>
    <property type="match status" value="1"/>
</dbReference>
<keyword evidence="4" id="KW-0732">Signal</keyword>
<dbReference type="Proteomes" id="UP000284706">
    <property type="component" value="Unassembled WGS sequence"/>
</dbReference>
<dbReference type="PROSITE" id="PS01173">
    <property type="entry name" value="LIPASE_GDXG_HIS"/>
    <property type="match status" value="1"/>
</dbReference>
<dbReference type="GO" id="GO:0016787">
    <property type="term" value="F:hydrolase activity"/>
    <property type="evidence" value="ECO:0007669"/>
    <property type="project" value="UniProtKB-KW"/>
</dbReference>
<evidence type="ECO:0000256" key="1">
    <source>
        <dbReference type="ARBA" id="ARBA00005964"/>
    </source>
</evidence>
<dbReference type="InterPro" id="IPR019826">
    <property type="entry name" value="Carboxylesterase_B_AS"/>
</dbReference>
<comment type="similarity">
    <text evidence="1 4">Belongs to the type-B carboxylesterase/lipase family.</text>
</comment>
<evidence type="ECO:0000313" key="6">
    <source>
        <dbReference type="EMBL" id="PPQ68679.1"/>
    </source>
</evidence>
<dbReference type="PROSITE" id="PS00122">
    <property type="entry name" value="CARBOXYLESTERASE_B_1"/>
    <property type="match status" value="1"/>
</dbReference>
<comment type="caution">
    <text evidence="6">The sequence shown here is derived from an EMBL/GenBank/DDBJ whole genome shotgun (WGS) entry which is preliminary data.</text>
</comment>
<evidence type="ECO:0000259" key="5">
    <source>
        <dbReference type="Pfam" id="PF00135"/>
    </source>
</evidence>
<evidence type="ECO:0000256" key="3">
    <source>
        <dbReference type="ARBA" id="ARBA00022801"/>
    </source>
</evidence>
<name>A0A409VR12_9AGAR</name>
<dbReference type="InterPro" id="IPR050309">
    <property type="entry name" value="Type-B_Carboxylest/Lipase"/>
</dbReference>
<accession>A0A409VR12</accession>
<feature type="signal peptide" evidence="4">
    <location>
        <begin position="1"/>
        <end position="19"/>
    </location>
</feature>
<evidence type="ECO:0000313" key="7">
    <source>
        <dbReference type="Proteomes" id="UP000284706"/>
    </source>
</evidence>
<sequence length="558" mass="59838">MQSLKRGLCLYPFLAAVLAAPAPPVVNLGYAQYEGATVQDKVTNATHTQFLGIRYAAPPTGSLRFRAPAAPAFTAGVQQANAEPAECFQAGDGVAATTPFRFGSGSTASKRAAAAGPSEDCLFLNVYVPGNLGQKKNLPVVFWIHGGGYVGGSASSFDGNDLVRESGEEVIAVVIQYRLGVFGFLPGQQVKNAGALNAGLLDQQFALKWVQQHIRLFGGDPQQVTIWGESAGAGSVLQHVVANGGRTSPPLFRAAMTSSTFLPSQYKFNDPIPEALFSETVAQTAYVLLASVPCSPYLTILQIRCSSAANALECLRQVDANTLQAANTQINLAGFFGTFVFVPVVDGTFITDRPTQMLREQRTNGEIVLTVTNAFEGTVFVNQTAAALMTPAEYVTQLFPNFNAAQIQATAAQYKGLGSNAFVNSAIMGESIFICPTYFLLRSFSGVGFKGEFAIPPALHGQDVAYYFTNGQPPPFSNPQFDKAFAEAFLDFVRFLNTNVKWDPQNTETPLWPTWSGSNEMLFNMTTAGAPDIRLIHTSSALLERCNFWQSVSAATAQ</sequence>
<dbReference type="InterPro" id="IPR002018">
    <property type="entry name" value="CarbesteraseB"/>
</dbReference>
<dbReference type="EMBL" id="NHYE01005590">
    <property type="protein sequence ID" value="PPQ68679.1"/>
    <property type="molecule type" value="Genomic_DNA"/>
</dbReference>
<dbReference type="PROSITE" id="PS00941">
    <property type="entry name" value="CARBOXYLESTERASE_B_2"/>
    <property type="match status" value="1"/>
</dbReference>
<evidence type="ECO:0000256" key="4">
    <source>
        <dbReference type="RuleBase" id="RU361235"/>
    </source>
</evidence>
<dbReference type="STRING" id="231916.A0A409VR12"/>
<organism evidence="6 7">
    <name type="scientific">Gymnopilus dilepis</name>
    <dbReference type="NCBI Taxonomy" id="231916"/>
    <lineage>
        <taxon>Eukaryota</taxon>
        <taxon>Fungi</taxon>
        <taxon>Dikarya</taxon>
        <taxon>Basidiomycota</taxon>
        <taxon>Agaricomycotina</taxon>
        <taxon>Agaricomycetes</taxon>
        <taxon>Agaricomycetidae</taxon>
        <taxon>Agaricales</taxon>
        <taxon>Agaricineae</taxon>
        <taxon>Hymenogastraceae</taxon>
        <taxon>Gymnopilus</taxon>
    </lineage>
</organism>
<dbReference type="InterPro" id="IPR002168">
    <property type="entry name" value="Lipase_GDXG_HIS_AS"/>
</dbReference>
<dbReference type="InParanoid" id="A0A409VR12"/>
<comment type="similarity">
    <text evidence="2">Belongs to the 'GDXG' lipolytic enzyme family.</text>
</comment>
<dbReference type="OrthoDB" id="408631at2759"/>
<dbReference type="AlphaFoldDB" id="A0A409VR12"/>
<evidence type="ECO:0000256" key="2">
    <source>
        <dbReference type="ARBA" id="ARBA00010515"/>
    </source>
</evidence>
<gene>
    <name evidence="6" type="ORF">CVT26_002961</name>
</gene>